<sequence length="390" mass="43756">MWNSKDSKLAEPSGYGNAPWLLKRTSITVETMSWRDEASSAYSGTRADEKGAIRNLITTRFGNKEYDVLDDEKSVENPPYHSVQFGTIVSIEASHPLQQRHEMKWLAASIKRWIGNGRPAEVWGKLIKSVLEDAKSEYLLSKLQQGQRTAKVSSSRPPTNISSLRGLKNLAFGNGSTRSLSSFPETGTSVSEALVQYEIYLPPPEDASNMVILRHHITTRNFLALLLNKPLVGLTFYQALVDLEGRLQIYMPKGTDCTQLLINYLIKNHLHNVSNDPAAAAGLLAWSEDPEVHWQEGWREGFVHCCGTYTNLQSLPELRDVSVSFMCTSGTLSSRIKNKNRGGRGEVGTVQFRRHVARVYGTAMYWPRQLPPLRTILVLQGSESANFYRL</sequence>
<dbReference type="Proteomes" id="UP001276659">
    <property type="component" value="Unassembled WGS sequence"/>
</dbReference>
<dbReference type="EMBL" id="JASNWA010000004">
    <property type="protein sequence ID" value="KAK3176728.1"/>
    <property type="molecule type" value="Genomic_DNA"/>
</dbReference>
<keyword evidence="3" id="KW-1185">Reference proteome</keyword>
<dbReference type="PANTHER" id="PTHR39601">
    <property type="entry name" value="CHORIOGENIN HMINOR"/>
    <property type="match status" value="1"/>
</dbReference>
<dbReference type="AlphaFoldDB" id="A0AAE0DNJ2"/>
<dbReference type="Pfam" id="PF26013">
    <property type="entry name" value="DUF8004"/>
    <property type="match status" value="1"/>
</dbReference>
<gene>
    <name evidence="2" type="ORF">OEA41_008053</name>
</gene>
<organism evidence="2 3">
    <name type="scientific">Lepraria neglecta</name>
    <dbReference type="NCBI Taxonomy" id="209136"/>
    <lineage>
        <taxon>Eukaryota</taxon>
        <taxon>Fungi</taxon>
        <taxon>Dikarya</taxon>
        <taxon>Ascomycota</taxon>
        <taxon>Pezizomycotina</taxon>
        <taxon>Lecanoromycetes</taxon>
        <taxon>OSLEUM clade</taxon>
        <taxon>Lecanoromycetidae</taxon>
        <taxon>Lecanorales</taxon>
        <taxon>Lecanorineae</taxon>
        <taxon>Stereocaulaceae</taxon>
        <taxon>Lepraria</taxon>
    </lineage>
</organism>
<proteinExistence type="predicted"/>
<protein>
    <recommendedName>
        <fullName evidence="1">DUF8004 domain-containing protein</fullName>
    </recommendedName>
</protein>
<evidence type="ECO:0000313" key="3">
    <source>
        <dbReference type="Proteomes" id="UP001276659"/>
    </source>
</evidence>
<dbReference type="PANTHER" id="PTHR39601:SF2">
    <property type="entry name" value="CHORIOGENIN HMINOR"/>
    <property type="match status" value="1"/>
</dbReference>
<reference evidence="2" key="1">
    <citation type="submission" date="2022-11" db="EMBL/GenBank/DDBJ databases">
        <title>Chromosomal genome sequence assembly and mating type (MAT) locus characterization of the leprose asexual lichenized fungus Lepraria neglecta (Nyl.) Erichsen.</title>
        <authorList>
            <person name="Allen J.L."/>
            <person name="Pfeffer B."/>
        </authorList>
    </citation>
    <scope>NUCLEOTIDE SEQUENCE</scope>
    <source>
        <strain evidence="2">Allen 5258</strain>
    </source>
</reference>
<feature type="domain" description="DUF8004" evidence="1">
    <location>
        <begin position="260"/>
        <end position="322"/>
    </location>
</feature>
<evidence type="ECO:0000313" key="2">
    <source>
        <dbReference type="EMBL" id="KAK3176728.1"/>
    </source>
</evidence>
<evidence type="ECO:0000259" key="1">
    <source>
        <dbReference type="Pfam" id="PF26013"/>
    </source>
</evidence>
<accession>A0AAE0DNJ2</accession>
<comment type="caution">
    <text evidence="2">The sequence shown here is derived from an EMBL/GenBank/DDBJ whole genome shotgun (WGS) entry which is preliminary data.</text>
</comment>
<name>A0AAE0DNJ2_9LECA</name>
<dbReference type="InterPro" id="IPR058317">
    <property type="entry name" value="DUF8004"/>
</dbReference>